<name>A0A1Z3HHV0_9CYAN</name>
<sequence>MSTLTDAANKVPLMFRAQVEGRCQVQRLIPKALEQDAERWADEWVDKAYPDAPNFGKDVQTRPYALSWRFITNSGQDDGVIRPVIGARGWPFYPGSSMKGVFRQAAHQLERAGELKLGTCDRYCGEKLENNDFRPGILRFHGGYPTDTRWTQNLVDIVHPQQQWQVKSNDKEGGAFIQISLYKPELIVGISSTTPLDDLEWEQIWHIWETALSLGLGCRVSAGYGQPQQRSGDILYRTRLKGQGQAAKLVDGTGEFRPNVFRAAIRGHALRIFGGLTNADQAEGLVQDLFGGIRGGATVGLLSMAFLDTQLELDDFGQGSYSQPTYTVEGELLWRLTRDLPQPQRQALTKLIEALTRFAMVFGGFGKSWRRADHRLVYPDYYDQGYKPLIGCHWEWLGKRSQVRDVRVRKLEKVGDFIAEVRQAAKEWMQLQTRTPQLDTHANWREAWHPDKVQVWGRETDGLEDCEAVRWLHGPYREAIPSVGIPEGSIYRSSITGQMGNVGRLWHRMYPKVRLVKDPENPKKPMPLVTRQYFELVTVFPDDSVESEQLLGFLNGQQTLFKKLWPMPRH</sequence>
<evidence type="ECO:0008006" key="3">
    <source>
        <dbReference type="Google" id="ProtNLM"/>
    </source>
</evidence>
<dbReference type="OrthoDB" id="9813956at2"/>
<dbReference type="AlphaFoldDB" id="A0A1Z3HHV0"/>
<dbReference type="STRING" id="1641165.XM38_10645"/>
<protein>
    <recommendedName>
        <fullName evidence="3">RAMP superfamily protein</fullName>
    </recommendedName>
</protein>
<gene>
    <name evidence="1" type="ORF">XM38_007950</name>
</gene>
<accession>A0A1Z3HHV0</accession>
<dbReference type="EMBL" id="CP021983">
    <property type="protein sequence ID" value="ASC69865.1"/>
    <property type="molecule type" value="Genomic_DNA"/>
</dbReference>
<evidence type="ECO:0000313" key="2">
    <source>
        <dbReference type="Proteomes" id="UP000191901"/>
    </source>
</evidence>
<organism evidence="1 2">
    <name type="scientific">Halomicronema hongdechloris C2206</name>
    <dbReference type="NCBI Taxonomy" id="1641165"/>
    <lineage>
        <taxon>Bacteria</taxon>
        <taxon>Bacillati</taxon>
        <taxon>Cyanobacteriota</taxon>
        <taxon>Cyanophyceae</taxon>
        <taxon>Nodosilineales</taxon>
        <taxon>Nodosilineaceae</taxon>
        <taxon>Halomicronema</taxon>
    </lineage>
</organism>
<dbReference type="Proteomes" id="UP000191901">
    <property type="component" value="Chromosome"/>
</dbReference>
<reference evidence="1 2" key="1">
    <citation type="journal article" date="2016" name="Biochim. Biophys. Acta">
        <title>Characterization of red-shifted phycobilisomes isolated from the chlorophyll f-containing cyanobacterium Halomicronema hongdechloris.</title>
        <authorList>
            <person name="Li Y."/>
            <person name="Lin Y."/>
            <person name="Garvey C.J."/>
            <person name="Birch D."/>
            <person name="Corkery R.W."/>
            <person name="Loughlin P.C."/>
            <person name="Scheer H."/>
            <person name="Willows R.D."/>
            <person name="Chen M."/>
        </authorList>
    </citation>
    <scope>NUCLEOTIDE SEQUENCE [LARGE SCALE GENOMIC DNA]</scope>
    <source>
        <strain evidence="1 2">C2206</strain>
    </source>
</reference>
<keyword evidence="2" id="KW-1185">Reference proteome</keyword>
<dbReference type="KEGG" id="hhg:XM38_007950"/>
<proteinExistence type="predicted"/>
<dbReference type="RefSeq" id="WP_080808773.1">
    <property type="nucleotide sequence ID" value="NZ_CP021983.2"/>
</dbReference>
<evidence type="ECO:0000313" key="1">
    <source>
        <dbReference type="EMBL" id="ASC69865.1"/>
    </source>
</evidence>